<protein>
    <submittedName>
        <fullName evidence="2">Uncharacterized protein</fullName>
    </submittedName>
</protein>
<accession>A0A7J7VJ01</accession>
<keyword evidence="1" id="KW-1133">Transmembrane helix</keyword>
<evidence type="ECO:0000256" key="1">
    <source>
        <dbReference type="SAM" id="Phobius"/>
    </source>
</evidence>
<evidence type="ECO:0000313" key="2">
    <source>
        <dbReference type="EMBL" id="KAF6324926.1"/>
    </source>
</evidence>
<feature type="transmembrane region" description="Helical" evidence="1">
    <location>
        <begin position="171"/>
        <end position="193"/>
    </location>
</feature>
<sequence length="263" mass="29052">MVGEASERRAEDACSLSSAPSFCSTPSPVHRHLGTHADASWHPVPPARRCRCSQACVPVLARVELDPEAAGWPRSVLFICCFNLLSFFTSLFREGAAAASSCGLSVCLSVSGRVGLGPGALRTQPMGHWGAGRWVQCRQATVNFKEFLQDIFINFFSWLFLEKGVGEGSRWAGLGFVFGSCSWFFLYTHIYIFKERRRPLCLLCPSWVEATPVLWAPLPRAPPPGPGWGPSWFCVREQGRRKALGWPPPTHRMAGAPQSFLLK</sequence>
<dbReference type="EMBL" id="JABWUV010000010">
    <property type="protein sequence ID" value="KAF6324926.1"/>
    <property type="molecule type" value="Genomic_DNA"/>
</dbReference>
<keyword evidence="3" id="KW-1185">Reference proteome</keyword>
<dbReference type="AlphaFoldDB" id="A0A7J7VJ01"/>
<proteinExistence type="predicted"/>
<dbReference type="Proteomes" id="UP000527355">
    <property type="component" value="Unassembled WGS sequence"/>
</dbReference>
<comment type="caution">
    <text evidence="2">The sequence shown here is derived from an EMBL/GenBank/DDBJ whole genome shotgun (WGS) entry which is preliminary data.</text>
</comment>
<keyword evidence="1" id="KW-0812">Transmembrane</keyword>
<organism evidence="2 3">
    <name type="scientific">Myotis myotis</name>
    <name type="common">Greater mouse-eared bat</name>
    <name type="synonym">Vespertilio myotis</name>
    <dbReference type="NCBI Taxonomy" id="51298"/>
    <lineage>
        <taxon>Eukaryota</taxon>
        <taxon>Metazoa</taxon>
        <taxon>Chordata</taxon>
        <taxon>Craniata</taxon>
        <taxon>Vertebrata</taxon>
        <taxon>Euteleostomi</taxon>
        <taxon>Mammalia</taxon>
        <taxon>Eutheria</taxon>
        <taxon>Laurasiatheria</taxon>
        <taxon>Chiroptera</taxon>
        <taxon>Yangochiroptera</taxon>
        <taxon>Vespertilionidae</taxon>
        <taxon>Myotis</taxon>
    </lineage>
</organism>
<reference evidence="2 3" key="1">
    <citation type="journal article" date="2020" name="Nature">
        <title>Six reference-quality genomes reveal evolution of bat adaptations.</title>
        <authorList>
            <person name="Jebb D."/>
            <person name="Huang Z."/>
            <person name="Pippel M."/>
            <person name="Hughes G.M."/>
            <person name="Lavrichenko K."/>
            <person name="Devanna P."/>
            <person name="Winkler S."/>
            <person name="Jermiin L.S."/>
            <person name="Skirmuntt E.C."/>
            <person name="Katzourakis A."/>
            <person name="Burkitt-Gray L."/>
            <person name="Ray D.A."/>
            <person name="Sullivan K.A.M."/>
            <person name="Roscito J.G."/>
            <person name="Kirilenko B.M."/>
            <person name="Davalos L.M."/>
            <person name="Corthals A.P."/>
            <person name="Power M.L."/>
            <person name="Jones G."/>
            <person name="Ransome R.D."/>
            <person name="Dechmann D.K.N."/>
            <person name="Locatelli A.G."/>
            <person name="Puechmaille S.J."/>
            <person name="Fedrigo O."/>
            <person name="Jarvis E.D."/>
            <person name="Hiller M."/>
            <person name="Vernes S.C."/>
            <person name="Myers E.W."/>
            <person name="Teeling E.C."/>
        </authorList>
    </citation>
    <scope>NUCLEOTIDE SEQUENCE [LARGE SCALE GENOMIC DNA]</scope>
    <source>
        <strain evidence="2">MMyoMyo1</strain>
        <tissue evidence="2">Flight muscle</tissue>
    </source>
</reference>
<keyword evidence="1" id="KW-0472">Membrane</keyword>
<name>A0A7J7VJ01_MYOMY</name>
<evidence type="ECO:0000313" key="3">
    <source>
        <dbReference type="Proteomes" id="UP000527355"/>
    </source>
</evidence>
<gene>
    <name evidence="2" type="ORF">mMyoMyo1_008376</name>
</gene>